<dbReference type="PROSITE" id="PS51032">
    <property type="entry name" value="AP2_ERF"/>
    <property type="match status" value="1"/>
</dbReference>
<feature type="compositionally biased region" description="Low complexity" evidence="6">
    <location>
        <begin position="480"/>
        <end position="493"/>
    </location>
</feature>
<evidence type="ECO:0000256" key="6">
    <source>
        <dbReference type="SAM" id="MobiDB-lite"/>
    </source>
</evidence>
<comment type="subcellular location">
    <subcellularLocation>
        <location evidence="1">Nucleus</location>
    </subcellularLocation>
</comment>
<evidence type="ECO:0000256" key="1">
    <source>
        <dbReference type="ARBA" id="ARBA00004123"/>
    </source>
</evidence>
<keyword evidence="4" id="KW-0804">Transcription</keyword>
<feature type="region of interest" description="Disordered" evidence="6">
    <location>
        <begin position="480"/>
        <end position="560"/>
    </location>
</feature>
<evidence type="ECO:0000259" key="7">
    <source>
        <dbReference type="PROSITE" id="PS51032"/>
    </source>
</evidence>
<evidence type="ECO:0000256" key="2">
    <source>
        <dbReference type="ARBA" id="ARBA00023015"/>
    </source>
</evidence>
<dbReference type="OrthoDB" id="552346at2759"/>
<name>D8U7L0_VOLCA</name>
<evidence type="ECO:0000256" key="4">
    <source>
        <dbReference type="ARBA" id="ARBA00023163"/>
    </source>
</evidence>
<dbReference type="Proteomes" id="UP000001058">
    <property type="component" value="Unassembled WGS sequence"/>
</dbReference>
<keyword evidence="3" id="KW-0238">DNA-binding</keyword>
<dbReference type="EMBL" id="GL378365">
    <property type="protein sequence ID" value="EFJ44318.1"/>
    <property type="molecule type" value="Genomic_DNA"/>
</dbReference>
<gene>
    <name evidence="8" type="ORF">VOLCADRAFT_95484</name>
</gene>
<keyword evidence="9" id="KW-1185">Reference proteome</keyword>
<dbReference type="InParanoid" id="D8U7L0"/>
<dbReference type="GO" id="GO:0005634">
    <property type="term" value="C:nucleus"/>
    <property type="evidence" value="ECO:0007669"/>
    <property type="project" value="UniProtKB-SubCell"/>
</dbReference>
<dbReference type="RefSeq" id="XP_002954677.1">
    <property type="nucleotide sequence ID" value="XM_002954631.1"/>
</dbReference>
<keyword evidence="5" id="KW-0539">Nucleus</keyword>
<evidence type="ECO:0000313" key="8">
    <source>
        <dbReference type="EMBL" id="EFJ44318.1"/>
    </source>
</evidence>
<protein>
    <recommendedName>
        <fullName evidence="7">AP2/ERF domain-containing protein</fullName>
    </recommendedName>
</protein>
<dbReference type="GeneID" id="9625064"/>
<accession>D8U7L0</accession>
<feature type="domain" description="AP2/ERF" evidence="7">
    <location>
        <begin position="593"/>
        <end position="660"/>
    </location>
</feature>
<proteinExistence type="predicted"/>
<reference evidence="8 9" key="1">
    <citation type="journal article" date="2010" name="Science">
        <title>Genomic analysis of organismal complexity in the multicellular green alga Volvox carteri.</title>
        <authorList>
            <person name="Prochnik S.E."/>
            <person name="Umen J."/>
            <person name="Nedelcu A.M."/>
            <person name="Hallmann A."/>
            <person name="Miller S.M."/>
            <person name="Nishii I."/>
            <person name="Ferris P."/>
            <person name="Kuo A."/>
            <person name="Mitros T."/>
            <person name="Fritz-Laylin L.K."/>
            <person name="Hellsten U."/>
            <person name="Chapman J."/>
            <person name="Simakov O."/>
            <person name="Rensing S.A."/>
            <person name="Terry A."/>
            <person name="Pangilinan J."/>
            <person name="Kapitonov V."/>
            <person name="Jurka J."/>
            <person name="Salamov A."/>
            <person name="Shapiro H."/>
            <person name="Schmutz J."/>
            <person name="Grimwood J."/>
            <person name="Lindquist E."/>
            <person name="Lucas S."/>
            <person name="Grigoriev I.V."/>
            <person name="Schmitt R."/>
            <person name="Kirk D."/>
            <person name="Rokhsar D.S."/>
        </authorList>
    </citation>
    <scope>NUCLEOTIDE SEQUENCE [LARGE SCALE GENOMIC DNA]</scope>
    <source>
        <strain evidence="9">f. Nagariensis / Eve</strain>
    </source>
</reference>
<feature type="region of interest" description="Disordered" evidence="6">
    <location>
        <begin position="298"/>
        <end position="319"/>
    </location>
</feature>
<dbReference type="GO" id="GO:0003677">
    <property type="term" value="F:DNA binding"/>
    <property type="evidence" value="ECO:0007669"/>
    <property type="project" value="UniProtKB-KW"/>
</dbReference>
<evidence type="ECO:0000313" key="9">
    <source>
        <dbReference type="Proteomes" id="UP000001058"/>
    </source>
</evidence>
<feature type="compositionally biased region" description="Low complexity" evidence="6">
    <location>
        <begin position="501"/>
        <end position="530"/>
    </location>
</feature>
<dbReference type="GO" id="GO:0003700">
    <property type="term" value="F:DNA-binding transcription factor activity"/>
    <property type="evidence" value="ECO:0007669"/>
    <property type="project" value="InterPro"/>
</dbReference>
<evidence type="ECO:0000256" key="5">
    <source>
        <dbReference type="ARBA" id="ARBA00023242"/>
    </source>
</evidence>
<organism evidence="9">
    <name type="scientific">Volvox carteri f. nagariensis</name>
    <dbReference type="NCBI Taxonomy" id="3068"/>
    <lineage>
        <taxon>Eukaryota</taxon>
        <taxon>Viridiplantae</taxon>
        <taxon>Chlorophyta</taxon>
        <taxon>core chlorophytes</taxon>
        <taxon>Chlorophyceae</taxon>
        <taxon>CS clade</taxon>
        <taxon>Chlamydomonadales</taxon>
        <taxon>Volvocaceae</taxon>
        <taxon>Volvox</taxon>
    </lineage>
</organism>
<dbReference type="KEGG" id="vcn:VOLCADRAFT_95484"/>
<dbReference type="InterPro" id="IPR001471">
    <property type="entry name" value="AP2/ERF_dom"/>
</dbReference>
<dbReference type="AlphaFoldDB" id="D8U7L0"/>
<sequence length="687" mass="70360">MSNPGKTYFFEAAGLKPGNLAQVNIYYPRTLSITAIDSKLVMEGPKRTANNCHRIKILRFVPLPDWEFLATRHTISFTPLPNFETPKPLRPLLSACQTAAALKAVAPCAAEAAASSAAPVPDGGTEDIGLGKGAGPGLRALNSRAEVLPKALVASTTEAEAAAGAVATAAATVAAAANGGDTGVVIDRLAAGRPLAPVGQQFVDSGSHVHRDCRVTQVDMYGSTAAAGPTESGPCPAPPLPPSPLHRFEEIEGLGAAGIQSRTNGASSGLMASSSLAHEAKAATSGAATEWGFFPPPTEPHVFDSHQLGPLPPAASVTSPPALPLPPPAGLMGGLYFHPYQPQPPSHFLTLLPPAASAATSQIPVQARVEPEEQVLMPVPFNPPTTTTAEVLLRLREALLSSAGANFVSAAPFPQQPTAVLPAAGGLVAGGVTCAALAGDTCVGGAADRGVGDDSHMSEEDERALPAECPQQYCPLQPWQRQPQLQPGQQQAHPHPHAHIESAPAAPAAPAAVAVSLGPAAPSAPEPSGEGPRRGQASQATTVKRRSAGGGAAPAAAGGCRHDAGGSTGAEGCGGNVADVAGDGGGTGGRRAQRRGEASEGPFKYIVQVGDKWRAQVGHQESGVQRKYYSGYVRSAAQAARDADRLLYKLRGPHFPLNFPLSESERRSLDALSLQVLGWCGGVTKRN</sequence>
<evidence type="ECO:0000256" key="3">
    <source>
        <dbReference type="ARBA" id="ARBA00023125"/>
    </source>
</evidence>
<keyword evidence="2" id="KW-0805">Transcription regulation</keyword>